<feature type="region of interest" description="Disordered" evidence="1">
    <location>
        <begin position="9"/>
        <end position="32"/>
    </location>
</feature>
<evidence type="ECO:0008006" key="4">
    <source>
        <dbReference type="Google" id="ProtNLM"/>
    </source>
</evidence>
<reference evidence="3" key="1">
    <citation type="journal article" date="2014" name="Genome Biol.">
        <title>Genome analysis of a major urban malaria vector mosquito, Anopheles stephensi.</title>
        <authorList>
            <person name="Jiang X."/>
            <person name="Peery A."/>
            <person name="Hall A.B."/>
            <person name="Sharma A."/>
            <person name="Chen X.G."/>
            <person name="Waterhouse R.M."/>
            <person name="Komissarov A."/>
            <person name="Riehle M.M."/>
            <person name="Shouche Y."/>
            <person name="Sharakhova M.V."/>
            <person name="Lawson D."/>
            <person name="Pakpour N."/>
            <person name="Arensburger P."/>
            <person name="Davidson V.L."/>
            <person name="Eiglmeier K."/>
            <person name="Emrich S."/>
            <person name="George P."/>
            <person name="Kennedy R.C."/>
            <person name="Mane S.P."/>
            <person name="Maslen G."/>
            <person name="Oringanje C."/>
            <person name="Qi Y."/>
            <person name="Settlage R."/>
            <person name="Tojo M."/>
            <person name="Tubio J.M."/>
            <person name="Unger M.F."/>
            <person name="Wang B."/>
            <person name="Vernick K.D."/>
            <person name="Ribeiro J.M."/>
            <person name="James A.A."/>
            <person name="Michel K."/>
            <person name="Riehle M.A."/>
            <person name="Luckhart S."/>
            <person name="Sharakhov I.V."/>
            <person name="Tu Z."/>
        </authorList>
    </citation>
    <scope>NUCLEOTIDE SEQUENCE [LARGE SCALE GENOMIC DNA]</scope>
    <source>
        <strain evidence="3">Indian</strain>
    </source>
</reference>
<evidence type="ECO:0000313" key="2">
    <source>
        <dbReference type="EnsemblMetazoa" id="ASTEI08430-PA"/>
    </source>
</evidence>
<dbReference type="EnsemblMetazoa" id="ASTEI08430-RA">
    <property type="protein sequence ID" value="ASTEI08430-PA"/>
    <property type="gene ID" value="ASTEI08430"/>
</dbReference>
<organism evidence="2 3">
    <name type="scientific">Anopheles stephensi</name>
    <name type="common">Indo-Pakistan malaria mosquito</name>
    <dbReference type="NCBI Taxonomy" id="30069"/>
    <lineage>
        <taxon>Eukaryota</taxon>
        <taxon>Metazoa</taxon>
        <taxon>Ecdysozoa</taxon>
        <taxon>Arthropoda</taxon>
        <taxon>Hexapoda</taxon>
        <taxon>Insecta</taxon>
        <taxon>Pterygota</taxon>
        <taxon>Neoptera</taxon>
        <taxon>Endopterygota</taxon>
        <taxon>Diptera</taxon>
        <taxon>Nematocera</taxon>
        <taxon>Culicoidea</taxon>
        <taxon>Culicidae</taxon>
        <taxon>Anophelinae</taxon>
        <taxon>Anopheles</taxon>
    </lineage>
</organism>
<accession>A0A182YIZ4</accession>
<evidence type="ECO:0000256" key="1">
    <source>
        <dbReference type="SAM" id="MobiDB-lite"/>
    </source>
</evidence>
<dbReference type="InterPro" id="IPR052943">
    <property type="entry name" value="TMTC_O-mannosyl-trnsfr"/>
</dbReference>
<reference evidence="2" key="2">
    <citation type="submission" date="2020-05" db="UniProtKB">
        <authorList>
            <consortium name="EnsemblMetazoa"/>
        </authorList>
    </citation>
    <scope>IDENTIFICATION</scope>
    <source>
        <strain evidence="2">Indian</strain>
    </source>
</reference>
<dbReference type="VEuPathDB" id="VectorBase:ASTEI20_031436"/>
<sequence>MKRRVTIVYNPSHPHPAHHPPHQHHKPSTDGGCCANGAAPECSQAQRQSVPEQGWCMYLAVGLIAALCYLNGIQGDFVHDDIPAITLNKDVLGHGPVAQVFRNDFWGTPMADLSSHKSYRPLTTLTFR</sequence>
<keyword evidence="3" id="KW-1185">Reference proteome</keyword>
<proteinExistence type="predicted"/>
<dbReference type="AlphaFoldDB" id="A0A182YIZ4"/>
<name>A0A182YIZ4_ANOST</name>
<dbReference type="VEuPathDB" id="VectorBase:ASTE010231"/>
<dbReference type="Proteomes" id="UP000076408">
    <property type="component" value="Unassembled WGS sequence"/>
</dbReference>
<dbReference type="STRING" id="30069.A0A182YIZ4"/>
<feature type="compositionally biased region" description="Basic residues" evidence="1">
    <location>
        <begin position="15"/>
        <end position="26"/>
    </location>
</feature>
<dbReference type="PANTHER" id="PTHR44809">
    <property type="match status" value="1"/>
</dbReference>
<dbReference type="VEuPathDB" id="VectorBase:ASTEI08430"/>
<evidence type="ECO:0000313" key="3">
    <source>
        <dbReference type="Proteomes" id="UP000076408"/>
    </source>
</evidence>
<dbReference type="PANTHER" id="PTHR44809:SF1">
    <property type="entry name" value="PROTEIN O-MANNOSYL-TRANSFERASE TMTC1"/>
    <property type="match status" value="1"/>
</dbReference>
<protein>
    <recommendedName>
        <fullName evidence="4">Transmembrane and TPR repeat-containing protein 3</fullName>
    </recommendedName>
</protein>